<name>A0A2A6B5S4_PRIPA</name>
<sequence>MRSLFPLLLLSLLLPSSFSTVLNRSSDATVVDKSQTERYRTTQPYTLCPVGSLIDWRHRRVVSLTHAKVEVKDGKYFEHPKEFDHPFATVEYGRTCVMTLGFTARESRPILAYVGTQIPGLLETSLTGYYRLTREPRRDPINGPLPDMGVFYSEDVRDHIRLLSNRENSQHYSFRTISTRLQQFGNCDLLKNAQHIRYNNGAGFYFVICYGDFKRIINNETRNNIGAAGDEVMKDFREKNGEPRGKGLKWNSMKQKLSFLDAAHIEHRLKHVMAQMFGKPVYWVNPTEFEGWSETVMPHYDLRTVIYESRFKKVRTEADEQMTDRFTISTILNIVQCILMERFYLLLRKYLL</sequence>
<evidence type="ECO:0000313" key="2">
    <source>
        <dbReference type="Proteomes" id="UP000005239"/>
    </source>
</evidence>
<reference evidence="1" key="2">
    <citation type="submission" date="2022-06" db="UniProtKB">
        <authorList>
            <consortium name="EnsemblMetazoa"/>
        </authorList>
    </citation>
    <scope>IDENTIFICATION</scope>
    <source>
        <strain evidence="1">PS312</strain>
    </source>
</reference>
<organism evidence="1 2">
    <name type="scientific">Pristionchus pacificus</name>
    <name type="common">Parasitic nematode worm</name>
    <dbReference type="NCBI Taxonomy" id="54126"/>
    <lineage>
        <taxon>Eukaryota</taxon>
        <taxon>Metazoa</taxon>
        <taxon>Ecdysozoa</taxon>
        <taxon>Nematoda</taxon>
        <taxon>Chromadorea</taxon>
        <taxon>Rhabditida</taxon>
        <taxon>Rhabditina</taxon>
        <taxon>Diplogasteromorpha</taxon>
        <taxon>Diplogasteroidea</taxon>
        <taxon>Neodiplogasteridae</taxon>
        <taxon>Pristionchus</taxon>
    </lineage>
</organism>
<dbReference type="AlphaFoldDB" id="A0A2A6B5S4"/>
<evidence type="ECO:0000313" key="1">
    <source>
        <dbReference type="EnsemblMetazoa" id="PPA28105.1"/>
    </source>
</evidence>
<accession>A0A8R1YRE4</accession>
<keyword evidence="2" id="KW-1185">Reference proteome</keyword>
<reference evidence="2" key="1">
    <citation type="journal article" date="2008" name="Nat. Genet.">
        <title>The Pristionchus pacificus genome provides a unique perspective on nematode lifestyle and parasitism.</title>
        <authorList>
            <person name="Dieterich C."/>
            <person name="Clifton S.W."/>
            <person name="Schuster L.N."/>
            <person name="Chinwalla A."/>
            <person name="Delehaunty K."/>
            <person name="Dinkelacker I."/>
            <person name="Fulton L."/>
            <person name="Fulton R."/>
            <person name="Godfrey J."/>
            <person name="Minx P."/>
            <person name="Mitreva M."/>
            <person name="Roeseler W."/>
            <person name="Tian H."/>
            <person name="Witte H."/>
            <person name="Yang S.P."/>
            <person name="Wilson R.K."/>
            <person name="Sommer R.J."/>
        </authorList>
    </citation>
    <scope>NUCLEOTIDE SEQUENCE [LARGE SCALE GENOMIC DNA]</scope>
    <source>
        <strain evidence="2">PS312</strain>
    </source>
</reference>
<dbReference type="Proteomes" id="UP000005239">
    <property type="component" value="Unassembled WGS sequence"/>
</dbReference>
<proteinExistence type="predicted"/>
<dbReference type="EnsemblMetazoa" id="PPA28105.1">
    <property type="protein sequence ID" value="PPA28105.1"/>
    <property type="gene ID" value="WBGene00117659"/>
</dbReference>
<accession>A0A2A6B5S4</accession>
<protein>
    <submittedName>
        <fullName evidence="1">Uncharacterized protein</fullName>
    </submittedName>
</protein>
<gene>
    <name evidence="1" type="primary">WBGene00117659</name>
</gene>